<accession>A0AAW2ML18</accession>
<reference evidence="1" key="1">
    <citation type="submission" date="2020-06" db="EMBL/GenBank/DDBJ databases">
        <authorList>
            <person name="Li T."/>
            <person name="Hu X."/>
            <person name="Zhang T."/>
            <person name="Song X."/>
            <person name="Zhang H."/>
            <person name="Dai N."/>
            <person name="Sheng W."/>
            <person name="Hou X."/>
            <person name="Wei L."/>
        </authorList>
    </citation>
    <scope>NUCLEOTIDE SEQUENCE</scope>
    <source>
        <strain evidence="1">G01</strain>
        <tissue evidence="1">Leaf</tissue>
    </source>
</reference>
<reference evidence="1" key="2">
    <citation type="journal article" date="2024" name="Plant">
        <title>Genomic evolution and insights into agronomic trait innovations of Sesamum species.</title>
        <authorList>
            <person name="Miao H."/>
            <person name="Wang L."/>
            <person name="Qu L."/>
            <person name="Liu H."/>
            <person name="Sun Y."/>
            <person name="Le M."/>
            <person name="Wang Q."/>
            <person name="Wei S."/>
            <person name="Zheng Y."/>
            <person name="Lin W."/>
            <person name="Duan Y."/>
            <person name="Cao H."/>
            <person name="Xiong S."/>
            <person name="Wang X."/>
            <person name="Wei L."/>
            <person name="Li C."/>
            <person name="Ma Q."/>
            <person name="Ju M."/>
            <person name="Zhao R."/>
            <person name="Li G."/>
            <person name="Mu C."/>
            <person name="Tian Q."/>
            <person name="Mei H."/>
            <person name="Zhang T."/>
            <person name="Gao T."/>
            <person name="Zhang H."/>
        </authorList>
    </citation>
    <scope>NUCLEOTIDE SEQUENCE</scope>
    <source>
        <strain evidence="1">G01</strain>
    </source>
</reference>
<evidence type="ECO:0000313" key="1">
    <source>
        <dbReference type="EMBL" id="KAL0331741.1"/>
    </source>
</evidence>
<dbReference type="AlphaFoldDB" id="A0AAW2ML18"/>
<name>A0AAW2ML18_9LAMI</name>
<proteinExistence type="predicted"/>
<gene>
    <name evidence="1" type="ORF">Sangu_1719600</name>
</gene>
<comment type="caution">
    <text evidence="1">The sequence shown here is derived from an EMBL/GenBank/DDBJ whole genome shotgun (WGS) entry which is preliminary data.</text>
</comment>
<organism evidence="1">
    <name type="scientific">Sesamum angustifolium</name>
    <dbReference type="NCBI Taxonomy" id="2727405"/>
    <lineage>
        <taxon>Eukaryota</taxon>
        <taxon>Viridiplantae</taxon>
        <taxon>Streptophyta</taxon>
        <taxon>Embryophyta</taxon>
        <taxon>Tracheophyta</taxon>
        <taxon>Spermatophyta</taxon>
        <taxon>Magnoliopsida</taxon>
        <taxon>eudicotyledons</taxon>
        <taxon>Gunneridae</taxon>
        <taxon>Pentapetalae</taxon>
        <taxon>asterids</taxon>
        <taxon>lamiids</taxon>
        <taxon>Lamiales</taxon>
        <taxon>Pedaliaceae</taxon>
        <taxon>Sesamum</taxon>
    </lineage>
</organism>
<dbReference type="EMBL" id="JACGWK010000010">
    <property type="protein sequence ID" value="KAL0331741.1"/>
    <property type="molecule type" value="Genomic_DNA"/>
</dbReference>
<protein>
    <submittedName>
        <fullName evidence="1">Uncharacterized protein</fullName>
    </submittedName>
</protein>
<sequence length="69" mass="8086">MTVFPKMQVTHLELSQSDHRGLLVKAECTVERKVSSFHFQHMWTMHSEFLGVVGQNWQYSMVDSGMMRL</sequence>